<sequence>MQLLNDISRQDDCVGSGALAERGWTVAAIRRFLGEPDRTAPNPVFRSAGPMRLFSLARVVAAEQTEQWQRWRERAVQRSARSRAIADARRASLLAEIAALDIRVPRIPMEALAELSVIHRNRRVQEQAGYCAEPAAVEDVDTATLQRWMVNYLRHCTTVYDAALDGLYARIGRAEATIALRDTIYAVIAETYPGLADEARRQVALQRTLQSRTR</sequence>
<keyword evidence="2" id="KW-1185">Reference proteome</keyword>
<protein>
    <submittedName>
        <fullName evidence="1">Uncharacterized protein</fullName>
    </submittedName>
</protein>
<dbReference type="AlphaFoldDB" id="A0A239BSN2"/>
<evidence type="ECO:0000313" key="2">
    <source>
        <dbReference type="Proteomes" id="UP000198415"/>
    </source>
</evidence>
<dbReference type="Proteomes" id="UP000198415">
    <property type="component" value="Unassembled WGS sequence"/>
</dbReference>
<name>A0A239BSN2_9ACTN</name>
<reference evidence="1 2" key="1">
    <citation type="submission" date="2017-06" db="EMBL/GenBank/DDBJ databases">
        <authorList>
            <person name="Kim H.J."/>
            <person name="Triplett B.A."/>
        </authorList>
    </citation>
    <scope>NUCLEOTIDE SEQUENCE [LARGE SCALE GENOMIC DNA]</scope>
    <source>
        <strain evidence="1 2">DSM 43151</strain>
    </source>
</reference>
<gene>
    <name evidence="1" type="ORF">SAMN06264365_11097</name>
</gene>
<accession>A0A239BSN2</accession>
<evidence type="ECO:0000313" key="1">
    <source>
        <dbReference type="EMBL" id="SNS10652.1"/>
    </source>
</evidence>
<organism evidence="1 2">
    <name type="scientific">Actinoplanes regularis</name>
    <dbReference type="NCBI Taxonomy" id="52697"/>
    <lineage>
        <taxon>Bacteria</taxon>
        <taxon>Bacillati</taxon>
        <taxon>Actinomycetota</taxon>
        <taxon>Actinomycetes</taxon>
        <taxon>Micromonosporales</taxon>
        <taxon>Micromonosporaceae</taxon>
        <taxon>Actinoplanes</taxon>
    </lineage>
</organism>
<proteinExistence type="predicted"/>
<dbReference type="EMBL" id="FZNR01000010">
    <property type="protein sequence ID" value="SNS10652.1"/>
    <property type="molecule type" value="Genomic_DNA"/>
</dbReference>